<dbReference type="NCBIfam" id="NF004766">
    <property type="entry name" value="PRK06102.1"/>
    <property type="match status" value="1"/>
</dbReference>
<comment type="caution">
    <text evidence="4">The sequence shown here is derived from an EMBL/GenBank/DDBJ whole genome shotgun (WGS) entry which is preliminary data.</text>
</comment>
<evidence type="ECO:0000313" key="5">
    <source>
        <dbReference type="Proteomes" id="UP000664122"/>
    </source>
</evidence>
<sequence length="447" mass="45564">MPAMAIAQAFAAGQASPVALSEFYLSRIEAQTSPVFLAITRQRALAEAAAAEQRIGAGTPASCLDGVPIAWKDLIDLAGEPTTAASALYRHAPPAAADAPIAAHAAAAGMVCLGKVNLSEFAYSGLGLNPHFGTPINPHDPQTPRVPGGSSSGSAVAVAAGLAACAIGTDTGGSVRVPAAFNGLVGYKSSEGRIDKRGVFALSRSLDTVGPLARSVADCVGLDIVLRGAVATPICRRALSGLTVVVANGIVCADLEPAVAENFEASLRRLEQGGAKIVTAPLKPLDEAARLAAEFGTITAAEAYVEHRDQVDGPDVTRIDRRVVARIKGGAAMRAADLITLQRARAQGIAALRRQLDGALVAMPTTPHVAPAIAPLEADDALFHRVNLKTLRNTAIGNFLNLPGLAVPNGTGTAGMPTSFLLAANGGEDERLLGFGLAAEAAIRGEA</sequence>
<dbReference type="PROSITE" id="PS00571">
    <property type="entry name" value="AMIDASES"/>
    <property type="match status" value="1"/>
</dbReference>
<gene>
    <name evidence="4" type="ORF">J1C48_09865</name>
</gene>
<name>A0A939JSE6_9HYPH</name>
<dbReference type="Pfam" id="PF01425">
    <property type="entry name" value="Amidase"/>
    <property type="match status" value="1"/>
</dbReference>
<dbReference type="InterPro" id="IPR000120">
    <property type="entry name" value="Amidase"/>
</dbReference>
<reference evidence="4" key="1">
    <citation type="submission" date="2021-03" db="EMBL/GenBank/DDBJ databases">
        <title>Whole genome sequence of Jiella sp. CQZ9-1.</title>
        <authorList>
            <person name="Tuo L."/>
        </authorList>
    </citation>
    <scope>NUCLEOTIDE SEQUENCE</scope>
    <source>
        <strain evidence="4">CQZ9-1</strain>
    </source>
</reference>
<dbReference type="InterPro" id="IPR023631">
    <property type="entry name" value="Amidase_dom"/>
</dbReference>
<evidence type="ECO:0000259" key="3">
    <source>
        <dbReference type="Pfam" id="PF01425"/>
    </source>
</evidence>
<dbReference type="Proteomes" id="UP000664122">
    <property type="component" value="Unassembled WGS sequence"/>
</dbReference>
<dbReference type="PANTHER" id="PTHR11895">
    <property type="entry name" value="TRANSAMIDASE"/>
    <property type="match status" value="1"/>
</dbReference>
<evidence type="ECO:0000256" key="1">
    <source>
        <dbReference type="ARBA" id="ARBA00003871"/>
    </source>
</evidence>
<dbReference type="SUPFAM" id="SSF75304">
    <property type="entry name" value="Amidase signature (AS) enzymes"/>
    <property type="match status" value="1"/>
</dbReference>
<dbReference type="Gene3D" id="3.90.1300.10">
    <property type="entry name" value="Amidase signature (AS) domain"/>
    <property type="match status" value="1"/>
</dbReference>
<dbReference type="InterPro" id="IPR036928">
    <property type="entry name" value="AS_sf"/>
</dbReference>
<dbReference type="EMBL" id="JAFMPP010000007">
    <property type="protein sequence ID" value="MBO0662883.1"/>
    <property type="molecule type" value="Genomic_DNA"/>
</dbReference>
<evidence type="ECO:0000313" key="4">
    <source>
        <dbReference type="EMBL" id="MBO0662883.1"/>
    </source>
</evidence>
<keyword evidence="4" id="KW-0378">Hydrolase</keyword>
<keyword evidence="5" id="KW-1185">Reference proteome</keyword>
<protein>
    <recommendedName>
        <fullName evidence="2">Indoleacetamide hydrolase</fullName>
    </recommendedName>
</protein>
<evidence type="ECO:0000256" key="2">
    <source>
        <dbReference type="ARBA" id="ARBA00021874"/>
    </source>
</evidence>
<dbReference type="GO" id="GO:0016787">
    <property type="term" value="F:hydrolase activity"/>
    <property type="evidence" value="ECO:0007669"/>
    <property type="project" value="UniProtKB-KW"/>
</dbReference>
<dbReference type="PANTHER" id="PTHR11895:SF176">
    <property type="entry name" value="AMIDASE AMID-RELATED"/>
    <property type="match status" value="1"/>
</dbReference>
<dbReference type="AlphaFoldDB" id="A0A939JSE6"/>
<proteinExistence type="predicted"/>
<comment type="function">
    <text evidence="1">Hydrolyzes indole-3-acetamide (IAM) into indole-3-acetic acid (IAA).</text>
</comment>
<dbReference type="InterPro" id="IPR020556">
    <property type="entry name" value="Amidase_CS"/>
</dbReference>
<organism evidence="4 5">
    <name type="scientific">Jiella flava</name>
    <dbReference type="NCBI Taxonomy" id="2816857"/>
    <lineage>
        <taxon>Bacteria</taxon>
        <taxon>Pseudomonadati</taxon>
        <taxon>Pseudomonadota</taxon>
        <taxon>Alphaproteobacteria</taxon>
        <taxon>Hyphomicrobiales</taxon>
        <taxon>Aurantimonadaceae</taxon>
        <taxon>Jiella</taxon>
    </lineage>
</organism>
<accession>A0A939JSE6</accession>
<feature type="domain" description="Amidase" evidence="3">
    <location>
        <begin position="22"/>
        <end position="433"/>
    </location>
</feature>